<feature type="compositionally biased region" description="Basic and acidic residues" evidence="1">
    <location>
        <begin position="258"/>
        <end position="276"/>
    </location>
</feature>
<proteinExistence type="predicted"/>
<feature type="region of interest" description="Disordered" evidence="1">
    <location>
        <begin position="1"/>
        <end position="28"/>
    </location>
</feature>
<keyword evidence="3" id="KW-1185">Reference proteome</keyword>
<dbReference type="Proteomes" id="UP000823674">
    <property type="component" value="Chromosome A04"/>
</dbReference>
<feature type="compositionally biased region" description="Basic residues" evidence="1">
    <location>
        <begin position="246"/>
        <end position="256"/>
    </location>
</feature>
<evidence type="ECO:0000256" key="1">
    <source>
        <dbReference type="SAM" id="MobiDB-lite"/>
    </source>
</evidence>
<evidence type="ECO:0000313" key="3">
    <source>
        <dbReference type="Proteomes" id="UP000823674"/>
    </source>
</evidence>
<feature type="compositionally biased region" description="Polar residues" evidence="1">
    <location>
        <begin position="1"/>
        <end position="10"/>
    </location>
</feature>
<protein>
    <submittedName>
        <fullName evidence="2">Uncharacterized protein</fullName>
    </submittedName>
</protein>
<feature type="compositionally biased region" description="Acidic residues" evidence="1">
    <location>
        <begin position="303"/>
        <end position="313"/>
    </location>
</feature>
<comment type="caution">
    <text evidence="2">The sequence shown here is derived from an EMBL/GenBank/DDBJ whole genome shotgun (WGS) entry which is preliminary data.</text>
</comment>
<feature type="compositionally biased region" description="Acidic residues" evidence="1">
    <location>
        <begin position="277"/>
        <end position="286"/>
    </location>
</feature>
<sequence>MTTGGTNPDTSGEEPALTPPPPPPLLSSEFMSSVIARLAHQEEVQKTTNDQLAAIVAALSASTGNSQPLRRYLFNTNPPTPAEGRTTNPVDPTLQLAETLAADASPTASDPSTIREIAELKLNFQQMTHVEPRQHAPSDKNNRKNGLLYVVDENGKKWNTFHRETDPPSESPRATAPATVAQVDSAAGSSRTPPGLTKSCKLHGVKGHDTSECKTLFAQFLSSLESGEIKIPPPKPKSENSWSRNKDRKNQRKNQAKPRQDDQKPKVAEQIPHRDDDGDASADEDPPAARQRIEVIRAQPESSSDEESDFEEALDPLDLRVLLKRKTTSTNDKTLGSSDLRVELNAKRTKHSLSPGSSLATTEGNPIVDLRDQLNARVSDLRAKLDHKKA</sequence>
<accession>A0ABQ7MP48</accession>
<feature type="non-terminal residue" evidence="2">
    <location>
        <position position="390"/>
    </location>
</feature>
<feature type="region of interest" description="Disordered" evidence="1">
    <location>
        <begin position="227"/>
        <end position="313"/>
    </location>
</feature>
<dbReference type="EMBL" id="JADBGQ010000004">
    <property type="protein sequence ID" value="KAG5400467.1"/>
    <property type="molecule type" value="Genomic_DNA"/>
</dbReference>
<reference evidence="2 3" key="1">
    <citation type="submission" date="2021-03" db="EMBL/GenBank/DDBJ databases">
        <authorList>
            <person name="King G.J."/>
            <person name="Bancroft I."/>
            <person name="Baten A."/>
            <person name="Bloomfield J."/>
            <person name="Borpatragohain P."/>
            <person name="He Z."/>
            <person name="Irish N."/>
            <person name="Irwin J."/>
            <person name="Liu K."/>
            <person name="Mauleon R.P."/>
            <person name="Moore J."/>
            <person name="Morris R."/>
            <person name="Ostergaard L."/>
            <person name="Wang B."/>
            <person name="Wells R."/>
        </authorList>
    </citation>
    <scope>NUCLEOTIDE SEQUENCE [LARGE SCALE GENOMIC DNA]</scope>
    <source>
        <strain evidence="2">R-o-18</strain>
        <tissue evidence="2">Leaf</tissue>
    </source>
</reference>
<feature type="region of interest" description="Disordered" evidence="1">
    <location>
        <begin position="159"/>
        <end position="197"/>
    </location>
</feature>
<gene>
    <name evidence="2" type="primary">A04g503320.1_BraROA</name>
    <name evidence="2" type="ORF">IGI04_015074</name>
</gene>
<name>A0ABQ7MP48_BRACM</name>
<organism evidence="2 3">
    <name type="scientific">Brassica rapa subsp. trilocularis</name>
    <dbReference type="NCBI Taxonomy" id="1813537"/>
    <lineage>
        <taxon>Eukaryota</taxon>
        <taxon>Viridiplantae</taxon>
        <taxon>Streptophyta</taxon>
        <taxon>Embryophyta</taxon>
        <taxon>Tracheophyta</taxon>
        <taxon>Spermatophyta</taxon>
        <taxon>Magnoliopsida</taxon>
        <taxon>eudicotyledons</taxon>
        <taxon>Gunneridae</taxon>
        <taxon>Pentapetalae</taxon>
        <taxon>rosids</taxon>
        <taxon>malvids</taxon>
        <taxon>Brassicales</taxon>
        <taxon>Brassicaceae</taxon>
        <taxon>Brassiceae</taxon>
        <taxon>Brassica</taxon>
    </lineage>
</organism>
<evidence type="ECO:0000313" key="2">
    <source>
        <dbReference type="EMBL" id="KAG5400467.1"/>
    </source>
</evidence>